<organism evidence="3 4">
    <name type="scientific">Rhodopseudomonas palustris</name>
    <dbReference type="NCBI Taxonomy" id="1076"/>
    <lineage>
        <taxon>Bacteria</taxon>
        <taxon>Pseudomonadati</taxon>
        <taxon>Pseudomonadota</taxon>
        <taxon>Alphaproteobacteria</taxon>
        <taxon>Hyphomicrobiales</taxon>
        <taxon>Nitrobacteraceae</taxon>
        <taxon>Rhodopseudomonas</taxon>
    </lineage>
</organism>
<dbReference type="SUPFAM" id="SSF141371">
    <property type="entry name" value="PilZ domain-like"/>
    <property type="match status" value="1"/>
</dbReference>
<dbReference type="InterPro" id="IPR009875">
    <property type="entry name" value="PilZ_domain"/>
</dbReference>
<dbReference type="Pfam" id="PF07238">
    <property type="entry name" value="PilZ"/>
    <property type="match status" value="1"/>
</dbReference>
<proteinExistence type="predicted"/>
<feature type="region of interest" description="Disordered" evidence="1">
    <location>
        <begin position="203"/>
        <end position="243"/>
    </location>
</feature>
<feature type="domain" description="PilZ" evidence="2">
    <location>
        <begin position="117"/>
        <end position="194"/>
    </location>
</feature>
<dbReference type="AlphaFoldDB" id="A0A933RV34"/>
<dbReference type="Proteomes" id="UP000782519">
    <property type="component" value="Unassembled WGS sequence"/>
</dbReference>
<reference evidence="3" key="1">
    <citation type="submission" date="2020-07" db="EMBL/GenBank/DDBJ databases">
        <title>Huge and variable diversity of episymbiotic CPR bacteria and DPANN archaea in groundwater ecosystems.</title>
        <authorList>
            <person name="He C.Y."/>
            <person name="Keren R."/>
            <person name="Whittaker M."/>
            <person name="Farag I.F."/>
            <person name="Doudna J."/>
            <person name="Cate J.H.D."/>
            <person name="Banfield J.F."/>
        </authorList>
    </citation>
    <scope>NUCLEOTIDE SEQUENCE</scope>
    <source>
        <strain evidence="3">NC_groundwater_1818_Pr3_B-0.1um_66_35</strain>
    </source>
</reference>
<evidence type="ECO:0000313" key="4">
    <source>
        <dbReference type="Proteomes" id="UP000782519"/>
    </source>
</evidence>
<evidence type="ECO:0000313" key="3">
    <source>
        <dbReference type="EMBL" id="MBI5128761.1"/>
    </source>
</evidence>
<accession>A0A933RV34</accession>
<evidence type="ECO:0000256" key="1">
    <source>
        <dbReference type="SAM" id="MobiDB-lite"/>
    </source>
</evidence>
<protein>
    <submittedName>
        <fullName evidence="3">PilZ domain-containing protein</fullName>
    </submittedName>
</protein>
<feature type="compositionally biased region" description="Basic and acidic residues" evidence="1">
    <location>
        <begin position="211"/>
        <end position="222"/>
    </location>
</feature>
<gene>
    <name evidence="3" type="ORF">HZA66_04920</name>
</gene>
<comment type="caution">
    <text evidence="3">The sequence shown here is derived from an EMBL/GenBank/DDBJ whole genome shotgun (WGS) entry which is preliminary data.</text>
</comment>
<evidence type="ECO:0000259" key="2">
    <source>
        <dbReference type="Pfam" id="PF07238"/>
    </source>
</evidence>
<name>A0A933RV34_RHOPL</name>
<dbReference type="GO" id="GO:0035438">
    <property type="term" value="F:cyclic-di-GMP binding"/>
    <property type="evidence" value="ECO:0007669"/>
    <property type="project" value="InterPro"/>
</dbReference>
<dbReference type="EMBL" id="JACRJB010000014">
    <property type="protein sequence ID" value="MBI5128761.1"/>
    <property type="molecule type" value="Genomic_DNA"/>
</dbReference>
<sequence length="243" mass="26792">MSVRAFLKQRAVNIAVGGNYSLANWYDQNGKPRNFACRTSRVSPFRMIVDVPVVGRVGDSISSYFSDFGKLDGHISDTVPGGFLLELAVTRAMRERLSNQLSWLEKKLNDPAVVDARQQARIVPACPHSSLIFADGTMHTCFVIDMSISGVAVSADVQPEIGTPLAVGGCVVRVIRHRSDGFAVKFSELQNRSELEWRIARPPGRNSTAEARVERLASERPSEQWIDANRPTEGDSETYVLDA</sequence>